<evidence type="ECO:0000313" key="3">
    <source>
        <dbReference type="Proteomes" id="UP001627154"/>
    </source>
</evidence>
<dbReference type="AlphaFoldDB" id="A0ABD2WII4"/>
<comment type="caution">
    <text evidence="2">The sequence shown here is derived from an EMBL/GenBank/DDBJ whole genome shotgun (WGS) entry which is preliminary data.</text>
</comment>
<reference evidence="2 3" key="1">
    <citation type="journal article" date="2024" name="bioRxiv">
        <title>A reference genome for Trichogramma kaykai: A tiny desert-dwelling parasitoid wasp with competing sex-ratio distorters.</title>
        <authorList>
            <person name="Culotta J."/>
            <person name="Lindsey A.R."/>
        </authorList>
    </citation>
    <scope>NUCLEOTIDE SEQUENCE [LARGE SCALE GENOMIC DNA]</scope>
    <source>
        <strain evidence="2 3">KSX58</strain>
    </source>
</reference>
<dbReference type="Proteomes" id="UP001627154">
    <property type="component" value="Unassembled WGS sequence"/>
</dbReference>
<organism evidence="2 3">
    <name type="scientific">Trichogramma kaykai</name>
    <dbReference type="NCBI Taxonomy" id="54128"/>
    <lineage>
        <taxon>Eukaryota</taxon>
        <taxon>Metazoa</taxon>
        <taxon>Ecdysozoa</taxon>
        <taxon>Arthropoda</taxon>
        <taxon>Hexapoda</taxon>
        <taxon>Insecta</taxon>
        <taxon>Pterygota</taxon>
        <taxon>Neoptera</taxon>
        <taxon>Endopterygota</taxon>
        <taxon>Hymenoptera</taxon>
        <taxon>Apocrita</taxon>
        <taxon>Proctotrupomorpha</taxon>
        <taxon>Chalcidoidea</taxon>
        <taxon>Trichogrammatidae</taxon>
        <taxon>Trichogramma</taxon>
    </lineage>
</organism>
<name>A0ABD2WII4_9HYME</name>
<gene>
    <name evidence="2" type="ORF">TKK_012796</name>
</gene>
<feature type="region of interest" description="Disordered" evidence="1">
    <location>
        <begin position="87"/>
        <end position="106"/>
    </location>
</feature>
<keyword evidence="3" id="KW-1185">Reference proteome</keyword>
<dbReference type="EMBL" id="JBJJXI010000102">
    <property type="protein sequence ID" value="KAL3392758.1"/>
    <property type="molecule type" value="Genomic_DNA"/>
</dbReference>
<protein>
    <submittedName>
        <fullName evidence="2">Uncharacterized protein</fullName>
    </submittedName>
</protein>
<proteinExistence type="predicted"/>
<evidence type="ECO:0000313" key="2">
    <source>
        <dbReference type="EMBL" id="KAL3392758.1"/>
    </source>
</evidence>
<evidence type="ECO:0000256" key="1">
    <source>
        <dbReference type="SAM" id="MobiDB-lite"/>
    </source>
</evidence>
<accession>A0ABD2WII4</accession>
<sequence length="205" mass="23082">MVRYLRKIQSKLVQLSLIKTLLYWRISFELYTSEEVLFRAELSLLFSNHFERNKGNTRNRKAESSCSGADLSLCKLRARTLAADTLKRQEDVQATSNNRPSRIDSPAATPTHITSWSIVEVRSSWSNSGSSGGLSPRRVKVCFPSFLRVSTKSAWCALWQLYSNSSYSRGGGKEKRNQKKGTLLARIKEYGTPQEALLALSTAAR</sequence>